<feature type="domain" description="HD-GYP" evidence="1">
    <location>
        <begin position="167"/>
        <end position="375"/>
    </location>
</feature>
<keyword evidence="3" id="KW-1185">Reference proteome</keyword>
<dbReference type="InterPro" id="IPR037522">
    <property type="entry name" value="HD_GYP_dom"/>
</dbReference>
<dbReference type="GO" id="GO:0008081">
    <property type="term" value="F:phosphoric diester hydrolase activity"/>
    <property type="evidence" value="ECO:0007669"/>
    <property type="project" value="UniProtKB-ARBA"/>
</dbReference>
<dbReference type="SUPFAM" id="SSF55781">
    <property type="entry name" value="GAF domain-like"/>
    <property type="match status" value="1"/>
</dbReference>
<organism evidence="2 3">
    <name type="scientific">Marinospirillum alkaliphilum DSM 21637</name>
    <dbReference type="NCBI Taxonomy" id="1122209"/>
    <lineage>
        <taxon>Bacteria</taxon>
        <taxon>Pseudomonadati</taxon>
        <taxon>Pseudomonadota</taxon>
        <taxon>Gammaproteobacteria</taxon>
        <taxon>Oceanospirillales</taxon>
        <taxon>Oceanospirillaceae</taxon>
        <taxon>Marinospirillum</taxon>
    </lineage>
</organism>
<dbReference type="SMART" id="SM00471">
    <property type="entry name" value="HDc"/>
    <property type="match status" value="1"/>
</dbReference>
<dbReference type="Pfam" id="PF13487">
    <property type="entry name" value="HD_5"/>
    <property type="match status" value="1"/>
</dbReference>
<dbReference type="EMBL" id="FPJW01000004">
    <property type="protein sequence ID" value="SFX39099.1"/>
    <property type="molecule type" value="Genomic_DNA"/>
</dbReference>
<dbReference type="InterPro" id="IPR029016">
    <property type="entry name" value="GAF-like_dom_sf"/>
</dbReference>
<dbReference type="InterPro" id="IPR052020">
    <property type="entry name" value="Cyclic_di-GMP/3'3'-cGAMP_PDE"/>
</dbReference>
<dbReference type="STRING" id="1122209.SAMN02745752_01481"/>
<dbReference type="PANTHER" id="PTHR45228:SF1">
    <property type="entry name" value="CYCLIC DI-GMP PHOSPHODIESTERASE TM_0186"/>
    <property type="match status" value="1"/>
</dbReference>
<dbReference type="Proteomes" id="UP000182350">
    <property type="component" value="Unassembled WGS sequence"/>
</dbReference>
<accession>A0A1K1WPQ5</accession>
<dbReference type="CDD" id="cd00077">
    <property type="entry name" value="HDc"/>
    <property type="match status" value="1"/>
</dbReference>
<dbReference type="RefSeq" id="WP_072325720.1">
    <property type="nucleotide sequence ID" value="NZ_FPJW01000004.1"/>
</dbReference>
<protein>
    <submittedName>
        <fullName evidence="2">HD domain-containing protein</fullName>
    </submittedName>
</protein>
<gene>
    <name evidence="2" type="ORF">SAMN02745752_01481</name>
</gene>
<evidence type="ECO:0000313" key="3">
    <source>
        <dbReference type="Proteomes" id="UP000182350"/>
    </source>
</evidence>
<reference evidence="2 3" key="1">
    <citation type="submission" date="2016-11" db="EMBL/GenBank/DDBJ databases">
        <authorList>
            <person name="Jaros S."/>
            <person name="Januszkiewicz K."/>
            <person name="Wedrychowicz H."/>
        </authorList>
    </citation>
    <scope>NUCLEOTIDE SEQUENCE [LARGE SCALE GENOMIC DNA]</scope>
    <source>
        <strain evidence="2 3">DSM 21637</strain>
    </source>
</reference>
<dbReference type="InterPro" id="IPR003607">
    <property type="entry name" value="HD/PDEase_dom"/>
</dbReference>
<dbReference type="Gene3D" id="3.30.450.40">
    <property type="match status" value="1"/>
</dbReference>
<proteinExistence type="predicted"/>
<sequence length="380" mass="43405">MQNTSLVRELNRFHSLPEKLRHLGMQLRTRHSTVERFSVALYHPTTDQVRTFFTTSDISEAITGYDFRLKDAWSLRQIALNRHPRVINDLTELVPPRQTGRINPHTLQLVQQGWRASFTAPLLCSDELLGFVFFNSHSPFTFKGDLLNELELYSQLIAQLIHQEHAAVRTLTAAVRSTMSLCAGRDPETGGHLERMAQYALLIARHLEPKWSFSDRQLQHLLLFAPLHDLGKLATPDRILLKQGKLTPEEFSEMKQHTLQGVVLLDRVIENHGLEYLPDVQMLKNIVLYHHEKMDGTGYPEGLQGEHIPIEARIIAVADVFDALTSERPYKKPWPVERALSELQHMAGTHLDPDCVDALVQHHLEASFILEQLQSDVVEA</sequence>
<evidence type="ECO:0000313" key="2">
    <source>
        <dbReference type="EMBL" id="SFX39099.1"/>
    </source>
</evidence>
<dbReference type="PANTHER" id="PTHR45228">
    <property type="entry name" value="CYCLIC DI-GMP PHOSPHODIESTERASE TM_0186-RELATED"/>
    <property type="match status" value="1"/>
</dbReference>
<dbReference type="PROSITE" id="PS51832">
    <property type="entry name" value="HD_GYP"/>
    <property type="match status" value="1"/>
</dbReference>
<dbReference type="SUPFAM" id="SSF109604">
    <property type="entry name" value="HD-domain/PDEase-like"/>
    <property type="match status" value="1"/>
</dbReference>
<name>A0A1K1WPQ5_9GAMM</name>
<dbReference type="Gene3D" id="1.10.3210.10">
    <property type="entry name" value="Hypothetical protein af1432"/>
    <property type="match status" value="1"/>
</dbReference>
<evidence type="ECO:0000259" key="1">
    <source>
        <dbReference type="PROSITE" id="PS51832"/>
    </source>
</evidence>
<dbReference type="AlphaFoldDB" id="A0A1K1WPQ5"/>